<protein>
    <submittedName>
        <fullName evidence="1">Uncharacterized protein</fullName>
    </submittedName>
</protein>
<sequence>MPKHISLGVGGGLILPPRRPCLAGLRYDVERRYVMRKFRHASQCHQRKLNVSRRARRSVALARCCNAEHVSNEAHGHTLRGKFLGGVFECVKGLLRVSTRAARTHGLAIWLSLPPMGSRVQIKCRNRSYSPPLCSDELHVQDVCGVIVDLDVREGHRMSNVLVRSDERIARWSPLRFRNSCRIAEQ</sequence>
<keyword evidence="2" id="KW-1185">Reference proteome</keyword>
<name>A0A1V9X322_9ACAR</name>
<proteinExistence type="predicted"/>
<dbReference type="AlphaFoldDB" id="A0A1V9X322"/>
<organism evidence="1 2">
    <name type="scientific">Tropilaelaps mercedesae</name>
    <dbReference type="NCBI Taxonomy" id="418985"/>
    <lineage>
        <taxon>Eukaryota</taxon>
        <taxon>Metazoa</taxon>
        <taxon>Ecdysozoa</taxon>
        <taxon>Arthropoda</taxon>
        <taxon>Chelicerata</taxon>
        <taxon>Arachnida</taxon>
        <taxon>Acari</taxon>
        <taxon>Parasitiformes</taxon>
        <taxon>Mesostigmata</taxon>
        <taxon>Gamasina</taxon>
        <taxon>Dermanyssoidea</taxon>
        <taxon>Laelapidae</taxon>
        <taxon>Tropilaelaps</taxon>
    </lineage>
</organism>
<gene>
    <name evidence="1" type="ORF">BIW11_04694</name>
</gene>
<dbReference type="EMBL" id="MNPL01027318">
    <property type="protein sequence ID" value="OQR67793.1"/>
    <property type="molecule type" value="Genomic_DNA"/>
</dbReference>
<evidence type="ECO:0000313" key="2">
    <source>
        <dbReference type="Proteomes" id="UP000192247"/>
    </source>
</evidence>
<dbReference type="InParanoid" id="A0A1V9X322"/>
<comment type="caution">
    <text evidence="1">The sequence shown here is derived from an EMBL/GenBank/DDBJ whole genome shotgun (WGS) entry which is preliminary data.</text>
</comment>
<evidence type="ECO:0000313" key="1">
    <source>
        <dbReference type="EMBL" id="OQR67793.1"/>
    </source>
</evidence>
<accession>A0A1V9X322</accession>
<dbReference type="Proteomes" id="UP000192247">
    <property type="component" value="Unassembled WGS sequence"/>
</dbReference>
<reference evidence="1 2" key="1">
    <citation type="journal article" date="2017" name="Gigascience">
        <title>Draft genome of the honey bee ectoparasitic mite, Tropilaelaps mercedesae, is shaped by the parasitic life history.</title>
        <authorList>
            <person name="Dong X."/>
            <person name="Armstrong S.D."/>
            <person name="Xia D."/>
            <person name="Makepeace B.L."/>
            <person name="Darby A.C."/>
            <person name="Kadowaki T."/>
        </authorList>
    </citation>
    <scope>NUCLEOTIDE SEQUENCE [LARGE SCALE GENOMIC DNA]</scope>
    <source>
        <strain evidence="1">Wuxi-XJTLU</strain>
    </source>
</reference>